<evidence type="ECO:0000313" key="7">
    <source>
        <dbReference type="Proteomes" id="UP001057381"/>
    </source>
</evidence>
<name>A0A9Q9BS22_9STAP</name>
<dbReference type="InterPro" id="IPR015946">
    <property type="entry name" value="KH_dom-like_a/b"/>
</dbReference>
<gene>
    <name evidence="3" type="primary">khpA</name>
    <name evidence="4" type="ORF">ERX35_009795</name>
    <name evidence="5" type="ORF">KFV11_04670</name>
</gene>
<protein>
    <recommendedName>
        <fullName evidence="3">RNA-binding protein KhpA</fullName>
    </recommendedName>
    <alternativeName>
        <fullName evidence="3">KH-domain protein A</fullName>
    </alternativeName>
</protein>
<keyword evidence="2 3" id="KW-0694">RNA-binding</keyword>
<evidence type="ECO:0000313" key="6">
    <source>
        <dbReference type="Proteomes" id="UP000295735"/>
    </source>
</evidence>
<evidence type="ECO:0000313" key="5">
    <source>
        <dbReference type="EMBL" id="UTH14656.1"/>
    </source>
</evidence>
<evidence type="ECO:0000256" key="2">
    <source>
        <dbReference type="ARBA" id="ARBA00022884"/>
    </source>
</evidence>
<comment type="function">
    <text evidence="3">A probable RNA chaperone. Forms a complex with KhpB which binds to cellular RNA and controls its expression. Plays a role in peptidoglycan (PG) homeostasis and cell length regulation.</text>
</comment>
<dbReference type="GO" id="GO:0003723">
    <property type="term" value="F:RNA binding"/>
    <property type="evidence" value="ECO:0007669"/>
    <property type="project" value="UniProtKB-UniRule"/>
</dbReference>
<dbReference type="PANTHER" id="PTHR34654">
    <property type="entry name" value="UPF0109 PROTEIN SCO5592"/>
    <property type="match status" value="1"/>
</dbReference>
<evidence type="ECO:0000256" key="3">
    <source>
        <dbReference type="HAMAP-Rule" id="MF_00088"/>
    </source>
</evidence>
<keyword evidence="6" id="KW-1185">Reference proteome</keyword>
<dbReference type="KEGG" id="mequ:KFV11_04670"/>
<accession>A0A9Q9BS22</accession>
<evidence type="ECO:0000313" key="4">
    <source>
        <dbReference type="EMBL" id="KAA1036943.1"/>
    </source>
</evidence>
<dbReference type="GO" id="GO:0071555">
    <property type="term" value="P:cell wall organization"/>
    <property type="evidence" value="ECO:0007669"/>
    <property type="project" value="UniProtKB-KW"/>
</dbReference>
<dbReference type="PANTHER" id="PTHR34654:SF1">
    <property type="entry name" value="RNA-BINDING PROTEIN KHPA"/>
    <property type="match status" value="1"/>
</dbReference>
<dbReference type="InterPro" id="IPR009019">
    <property type="entry name" value="KH_sf_prok-type"/>
</dbReference>
<dbReference type="RefSeq" id="WP_149459721.1">
    <property type="nucleotide sequence ID" value="NZ_CP073809.1"/>
</dbReference>
<organism evidence="5 7">
    <name type="scientific">Macrococcus equipercicus</name>
    <dbReference type="NCBI Taxonomy" id="69967"/>
    <lineage>
        <taxon>Bacteria</taxon>
        <taxon>Bacillati</taxon>
        <taxon>Bacillota</taxon>
        <taxon>Bacilli</taxon>
        <taxon>Bacillales</taxon>
        <taxon>Staphylococcaceae</taxon>
        <taxon>Macrococcus</taxon>
    </lineage>
</organism>
<keyword evidence="3" id="KW-0961">Cell wall biogenesis/degradation</keyword>
<dbReference type="InterPro" id="IPR020627">
    <property type="entry name" value="KhpA"/>
</dbReference>
<dbReference type="HAMAP" id="MF_00088">
    <property type="entry name" value="KhpA"/>
    <property type="match status" value="1"/>
</dbReference>
<dbReference type="GO" id="GO:0008360">
    <property type="term" value="P:regulation of cell shape"/>
    <property type="evidence" value="ECO:0007669"/>
    <property type="project" value="UniProtKB-KW"/>
</dbReference>
<dbReference type="GO" id="GO:0005737">
    <property type="term" value="C:cytoplasm"/>
    <property type="evidence" value="ECO:0007669"/>
    <property type="project" value="UniProtKB-SubCell"/>
</dbReference>
<reference evidence="5" key="2">
    <citation type="submission" date="2021-04" db="EMBL/GenBank/DDBJ databases">
        <title>Complete Genome Sequences of Macrococcus spp. from dog and cattle.</title>
        <authorList>
            <person name="Schwendener S."/>
            <person name="Perreten V."/>
        </authorList>
    </citation>
    <scope>NUCLEOTIDE SEQUENCE</scope>
    <source>
        <strain evidence="5">Epi0143-OL</strain>
    </source>
</reference>
<evidence type="ECO:0000256" key="1">
    <source>
        <dbReference type="ARBA" id="ARBA00022490"/>
    </source>
</evidence>
<dbReference type="Gene3D" id="3.30.300.20">
    <property type="match status" value="1"/>
</dbReference>
<dbReference type="OrthoDB" id="9812389at2"/>
<keyword evidence="3" id="KW-0133">Cell shape</keyword>
<comment type="subcellular location">
    <subcellularLocation>
        <location evidence="3">Cytoplasm</location>
    </subcellularLocation>
</comment>
<proteinExistence type="inferred from homology"/>
<dbReference type="AlphaFoldDB" id="A0A9Q9BS22"/>
<dbReference type="Proteomes" id="UP000295735">
    <property type="component" value="Unassembled WGS sequence"/>
</dbReference>
<dbReference type="EMBL" id="CP073809">
    <property type="protein sequence ID" value="UTH14656.1"/>
    <property type="molecule type" value="Genomic_DNA"/>
</dbReference>
<comment type="similarity">
    <text evidence="3">Belongs to the KhpA RNA-binding protein family.</text>
</comment>
<keyword evidence="1 3" id="KW-0963">Cytoplasm</keyword>
<dbReference type="Pfam" id="PF13083">
    <property type="entry name" value="KH_KhpA-B"/>
    <property type="match status" value="1"/>
</dbReference>
<dbReference type="CDD" id="cd22533">
    <property type="entry name" value="KH-II_YlqC-like"/>
    <property type="match status" value="1"/>
</dbReference>
<dbReference type="EMBL" id="SCWC02000009">
    <property type="protein sequence ID" value="KAA1036943.1"/>
    <property type="molecule type" value="Genomic_DNA"/>
</dbReference>
<sequence length="74" mass="8339">MEKLLQTIIEPLVDFPEEIEISKEEHANSVTYYLSVHPDDTGKVIGRQGRIAKAVRTLAASRSENGKRVFVEID</sequence>
<dbReference type="SUPFAM" id="SSF54814">
    <property type="entry name" value="Prokaryotic type KH domain (KH-domain type II)"/>
    <property type="match status" value="1"/>
</dbReference>
<dbReference type="GO" id="GO:0009252">
    <property type="term" value="P:peptidoglycan biosynthetic process"/>
    <property type="evidence" value="ECO:0007669"/>
    <property type="project" value="UniProtKB-UniRule"/>
</dbReference>
<dbReference type="Proteomes" id="UP001057381">
    <property type="component" value="Chromosome"/>
</dbReference>
<reference evidence="4 6" key="1">
    <citation type="submission" date="2019-09" db="EMBL/GenBank/DDBJ databases">
        <authorList>
            <person name="Mazhar S."/>
            <person name="Altermann E."/>
            <person name="Hill C."/>
            <person name="Mcauliffe O."/>
        </authorList>
    </citation>
    <scope>NUCLEOTIDE SEQUENCE [LARGE SCALE GENOMIC DNA]</scope>
    <source>
        <strain evidence="4 6">ATCC 51831</strain>
    </source>
</reference>
<comment type="subunit">
    <text evidence="3">Forms a complex with KhpB.</text>
</comment>
<keyword evidence="3" id="KW-0143">Chaperone</keyword>